<keyword evidence="3" id="KW-0813">Transport</keyword>
<evidence type="ECO:0000256" key="1">
    <source>
        <dbReference type="ARBA" id="ARBA00004651"/>
    </source>
</evidence>
<proteinExistence type="inferred from homology"/>
<comment type="similarity">
    <text evidence="2">Belongs to the AzlC family.</text>
</comment>
<feature type="transmembrane region" description="Helical" evidence="8">
    <location>
        <begin position="49"/>
        <end position="71"/>
    </location>
</feature>
<dbReference type="Pfam" id="PF03591">
    <property type="entry name" value="AzlC"/>
    <property type="match status" value="1"/>
</dbReference>
<protein>
    <submittedName>
        <fullName evidence="9">Putative branched-subunit amino acid permease</fullName>
    </submittedName>
</protein>
<accession>A0A2T0XRL7</accession>
<evidence type="ECO:0000256" key="6">
    <source>
        <dbReference type="ARBA" id="ARBA00022989"/>
    </source>
</evidence>
<evidence type="ECO:0000256" key="7">
    <source>
        <dbReference type="ARBA" id="ARBA00023136"/>
    </source>
</evidence>
<feature type="transmembrane region" description="Helical" evidence="8">
    <location>
        <begin position="111"/>
        <end position="130"/>
    </location>
</feature>
<evidence type="ECO:0000256" key="2">
    <source>
        <dbReference type="ARBA" id="ARBA00010735"/>
    </source>
</evidence>
<feature type="transmembrane region" description="Helical" evidence="8">
    <location>
        <begin position="20"/>
        <end position="42"/>
    </location>
</feature>
<evidence type="ECO:0000313" key="10">
    <source>
        <dbReference type="Proteomes" id="UP000238308"/>
    </source>
</evidence>
<comment type="caution">
    <text evidence="9">The sequence shown here is derived from an EMBL/GenBank/DDBJ whole genome shotgun (WGS) entry which is preliminary data.</text>
</comment>
<evidence type="ECO:0000256" key="3">
    <source>
        <dbReference type="ARBA" id="ARBA00022448"/>
    </source>
</evidence>
<organism evidence="9 10">
    <name type="scientific">Jezberella montanilacus</name>
    <dbReference type="NCBI Taxonomy" id="323426"/>
    <lineage>
        <taxon>Bacteria</taxon>
        <taxon>Pseudomonadati</taxon>
        <taxon>Pseudomonadota</taxon>
        <taxon>Betaproteobacteria</taxon>
        <taxon>Burkholderiales</taxon>
        <taxon>Alcaligenaceae</taxon>
        <taxon>Jezberella</taxon>
    </lineage>
</organism>
<keyword evidence="7 8" id="KW-0472">Membrane</keyword>
<comment type="subcellular location">
    <subcellularLocation>
        <location evidence="1">Cell membrane</location>
        <topology evidence="1">Multi-pass membrane protein</topology>
    </subcellularLocation>
</comment>
<dbReference type="PANTHER" id="PTHR34979">
    <property type="entry name" value="INNER MEMBRANE PROTEIN YGAZ"/>
    <property type="match status" value="1"/>
</dbReference>
<dbReference type="Proteomes" id="UP000238308">
    <property type="component" value="Unassembled WGS sequence"/>
</dbReference>
<name>A0A2T0XRL7_9BURK</name>
<dbReference type="GO" id="GO:1903785">
    <property type="term" value="P:L-valine transmembrane transport"/>
    <property type="evidence" value="ECO:0007669"/>
    <property type="project" value="TreeGrafter"/>
</dbReference>
<evidence type="ECO:0000256" key="4">
    <source>
        <dbReference type="ARBA" id="ARBA00022475"/>
    </source>
</evidence>
<dbReference type="PANTHER" id="PTHR34979:SF1">
    <property type="entry name" value="INNER MEMBRANE PROTEIN YGAZ"/>
    <property type="match status" value="1"/>
</dbReference>
<gene>
    <name evidence="9" type="ORF">BCM14_0091</name>
</gene>
<dbReference type="EMBL" id="PVTV01000001">
    <property type="protein sequence ID" value="PRZ01581.1"/>
    <property type="molecule type" value="Genomic_DNA"/>
</dbReference>
<keyword evidence="5 8" id="KW-0812">Transmembrane</keyword>
<feature type="transmembrane region" description="Helical" evidence="8">
    <location>
        <begin position="142"/>
        <end position="169"/>
    </location>
</feature>
<reference evidence="9 10" key="1">
    <citation type="submission" date="2018-03" db="EMBL/GenBank/DDBJ databases">
        <title>Genomic Encyclopedia of Type Strains, Phase III (KMG-III): the genomes of soil and plant-associated and newly described type strains.</title>
        <authorList>
            <person name="Whitman W."/>
        </authorList>
    </citation>
    <scope>NUCLEOTIDE SEQUENCE [LARGE SCALE GENOMIC DNA]</scope>
    <source>
        <strain evidence="9 10">MWH-P2sevCIIIb</strain>
    </source>
</reference>
<evidence type="ECO:0000313" key="9">
    <source>
        <dbReference type="EMBL" id="PRZ01581.1"/>
    </source>
</evidence>
<keyword evidence="6 8" id="KW-1133">Transmembrane helix</keyword>
<feature type="transmembrane region" description="Helical" evidence="8">
    <location>
        <begin position="215"/>
        <end position="233"/>
    </location>
</feature>
<sequence length="246" mass="26428">MDLPVDNHHALRKAAFLSGLRASQTGFVALSVWGIVTGVAMVKSGLTEHAAIAMSVLVYAGSAQLTSLPLIAAGAPLWLIFAIGCIVNLRFLIFGAALHPFFQNMSWPKRLLLGYLTVDICFVAFMPRFADQPERGTTEQRWFYFASASVCWLLWQLASCVGIALGSVVPSAWSLEFSAILALLAIVLPIVKSKPMVVSVAVAGCVAWLAQPLPLKLGLLLAVLAGIAGGMWAEQAEHKRVKNDEL</sequence>
<dbReference type="GO" id="GO:0005886">
    <property type="term" value="C:plasma membrane"/>
    <property type="evidence" value="ECO:0007669"/>
    <property type="project" value="UniProtKB-SubCell"/>
</dbReference>
<dbReference type="InterPro" id="IPR011606">
    <property type="entry name" value="Brnchd-chn_aa_trnsp_permease"/>
</dbReference>
<keyword evidence="4" id="KW-1003">Cell membrane</keyword>
<keyword evidence="10" id="KW-1185">Reference proteome</keyword>
<dbReference type="AlphaFoldDB" id="A0A2T0XRL7"/>
<evidence type="ECO:0000256" key="8">
    <source>
        <dbReference type="SAM" id="Phobius"/>
    </source>
</evidence>
<feature type="transmembrane region" description="Helical" evidence="8">
    <location>
        <begin position="77"/>
        <end position="99"/>
    </location>
</feature>
<evidence type="ECO:0000256" key="5">
    <source>
        <dbReference type="ARBA" id="ARBA00022692"/>
    </source>
</evidence>